<evidence type="ECO:0000313" key="4">
    <source>
        <dbReference type="EMBL" id="KAF4654803.1"/>
    </source>
</evidence>
<dbReference type="OrthoDB" id="75169at2759"/>
<evidence type="ECO:0000256" key="2">
    <source>
        <dbReference type="ARBA" id="ARBA00023235"/>
    </source>
</evidence>
<feature type="transmembrane region" description="Helical" evidence="3">
    <location>
        <begin position="180"/>
        <end position="199"/>
    </location>
</feature>
<dbReference type="Gene3D" id="3.10.310.10">
    <property type="entry name" value="Diaminopimelate Epimerase, Chain A, domain 1"/>
    <property type="match status" value="2"/>
</dbReference>
<reference evidence="4 5" key="1">
    <citation type="submission" date="2020-04" db="EMBL/GenBank/DDBJ databases">
        <title>Perkinsus olseni comparative genomics.</title>
        <authorList>
            <person name="Bogema D.R."/>
        </authorList>
    </citation>
    <scope>NUCLEOTIDE SEQUENCE [LARGE SCALE GENOMIC DNA]</scope>
    <source>
        <strain evidence="4">ATCC PRA-179</strain>
    </source>
</reference>
<dbReference type="GO" id="GO:0005737">
    <property type="term" value="C:cytoplasm"/>
    <property type="evidence" value="ECO:0007669"/>
    <property type="project" value="TreeGrafter"/>
</dbReference>
<comment type="similarity">
    <text evidence="1">Belongs to the PhzF family.</text>
</comment>
<dbReference type="Pfam" id="PF02567">
    <property type="entry name" value="PhzC-PhzF"/>
    <property type="match status" value="1"/>
</dbReference>
<evidence type="ECO:0000256" key="3">
    <source>
        <dbReference type="SAM" id="Phobius"/>
    </source>
</evidence>
<gene>
    <name evidence="4" type="ORF">FOZ61_008010</name>
</gene>
<keyword evidence="3" id="KW-0812">Transmembrane</keyword>
<dbReference type="SUPFAM" id="SSF54506">
    <property type="entry name" value="Diaminopimelate epimerase-like"/>
    <property type="match status" value="1"/>
</dbReference>
<keyword evidence="3" id="KW-1133">Transmembrane helix</keyword>
<dbReference type="PANTHER" id="PTHR13774">
    <property type="entry name" value="PHENAZINE BIOSYNTHESIS PROTEIN"/>
    <property type="match status" value="1"/>
</dbReference>
<feature type="transmembrane region" description="Helical" evidence="3">
    <location>
        <begin position="91"/>
        <end position="115"/>
    </location>
</feature>
<accession>A0A7J6L6K9</accession>
<evidence type="ECO:0000256" key="1">
    <source>
        <dbReference type="ARBA" id="ARBA00008270"/>
    </source>
</evidence>
<keyword evidence="3" id="KW-0472">Membrane</keyword>
<dbReference type="AlphaFoldDB" id="A0A7J6L6K9"/>
<dbReference type="GO" id="GO:0016853">
    <property type="term" value="F:isomerase activity"/>
    <property type="evidence" value="ECO:0007669"/>
    <property type="project" value="UniProtKB-KW"/>
</dbReference>
<protein>
    <submittedName>
        <fullName evidence="4">Uncharacterized protein</fullName>
    </submittedName>
</protein>
<proteinExistence type="inferred from homology"/>
<dbReference type="Proteomes" id="UP000570595">
    <property type="component" value="Unassembled WGS sequence"/>
</dbReference>
<organism evidence="4 5">
    <name type="scientific">Perkinsus olseni</name>
    <name type="common">Perkinsus atlanticus</name>
    <dbReference type="NCBI Taxonomy" id="32597"/>
    <lineage>
        <taxon>Eukaryota</taxon>
        <taxon>Sar</taxon>
        <taxon>Alveolata</taxon>
        <taxon>Perkinsozoa</taxon>
        <taxon>Perkinsea</taxon>
        <taxon>Perkinsida</taxon>
        <taxon>Perkinsidae</taxon>
        <taxon>Perkinsus</taxon>
    </lineage>
</organism>
<dbReference type="EMBL" id="JABAHT010000509">
    <property type="protein sequence ID" value="KAF4654803.1"/>
    <property type="molecule type" value="Genomic_DNA"/>
</dbReference>
<dbReference type="NCBIfam" id="TIGR00654">
    <property type="entry name" value="PhzF_family"/>
    <property type="match status" value="1"/>
</dbReference>
<dbReference type="InterPro" id="IPR003719">
    <property type="entry name" value="Phenazine_PhzF-like"/>
</dbReference>
<comment type="caution">
    <text evidence="4">The sequence shown here is derived from an EMBL/GenBank/DDBJ whole genome shotgun (WGS) entry which is preliminary data.</text>
</comment>
<sequence>MAGRRYPSSKPADGKSSVGLVCCHCDSGDFPDLLICICDCHKKREDAGLVHRQCVEGLLRSALTSHCPRCRSRYSIPTDCDEKLRKTANRLALVQFSAAVILLGVIATVGVLLMLPAPQETEEDEEITFSGLAQLVVSPKEWWSESVVEELPTTAEPPFPSLGRSTQFLQKKMPRRHRLLGLRLSVVFFMTGVALSLFFGTKSLQHRRRAITQDLETLDSTRLLALMDELLGSEARKDAGQTSASSAVSSSGAHFSGNPAGVVILPHGQSLRNEACLAVAAELRHSETAFLRPLDESTGNYALRWFTPTNEVPLCGHATLASARCLDELYASAGKQLPDVYAFETSSGQLMVTRDRREGAEGQYVLSFPRNPPEVVWPPDGSPQWIKDILAALGLRLYQVAEVAVSHKAKKLLVVCHYREGKAVIEALQPDQGKLLASHGDDVIRGVSVMCWQAAGETPVVYSRYFAPWNGIPEDPVNGSSHTVIAPYMTTAGFLGPLRCIMLSARGGELVVEDGPDAVQIGGSCRVVISGKIRLPGHFFV</sequence>
<evidence type="ECO:0000313" key="5">
    <source>
        <dbReference type="Proteomes" id="UP000570595"/>
    </source>
</evidence>
<keyword evidence="2" id="KW-0413">Isomerase</keyword>
<dbReference type="PANTHER" id="PTHR13774:SF17">
    <property type="entry name" value="PHENAZINE BIOSYNTHESIS-LIKE DOMAIN-CONTAINING PROTEIN"/>
    <property type="match status" value="1"/>
</dbReference>
<name>A0A7J6L6K9_PEROL</name>